<name>A0ABT9PA40_9ACTN</name>
<comment type="caution">
    <text evidence="1">The sequence shown here is derived from an EMBL/GenBank/DDBJ whole genome shotgun (WGS) entry which is preliminary data.</text>
</comment>
<gene>
    <name evidence="1" type="ORF">J2S57_005306</name>
</gene>
<reference evidence="1 2" key="1">
    <citation type="submission" date="2023-07" db="EMBL/GenBank/DDBJ databases">
        <title>Sequencing the genomes of 1000 actinobacteria strains.</title>
        <authorList>
            <person name="Klenk H.-P."/>
        </authorList>
    </citation>
    <scope>NUCLEOTIDE SEQUENCE [LARGE SCALE GENOMIC DNA]</scope>
    <source>
        <strain evidence="1 2">DSM 44388</strain>
    </source>
</reference>
<protein>
    <submittedName>
        <fullName evidence="1">Uncharacterized protein</fullName>
    </submittedName>
</protein>
<evidence type="ECO:0000313" key="1">
    <source>
        <dbReference type="EMBL" id="MDP9829557.1"/>
    </source>
</evidence>
<organism evidence="1 2">
    <name type="scientific">Kineosporia succinea</name>
    <dbReference type="NCBI Taxonomy" id="84632"/>
    <lineage>
        <taxon>Bacteria</taxon>
        <taxon>Bacillati</taxon>
        <taxon>Actinomycetota</taxon>
        <taxon>Actinomycetes</taxon>
        <taxon>Kineosporiales</taxon>
        <taxon>Kineosporiaceae</taxon>
        <taxon>Kineosporia</taxon>
    </lineage>
</organism>
<dbReference type="EMBL" id="JAUSQZ010000001">
    <property type="protein sequence ID" value="MDP9829557.1"/>
    <property type="molecule type" value="Genomic_DNA"/>
</dbReference>
<accession>A0ABT9PA40</accession>
<keyword evidence="2" id="KW-1185">Reference proteome</keyword>
<sequence length="38" mass="4099">MAVASTLWVLPRAAEQPIDEPVGVALCLVTVRSYLSEL</sequence>
<proteinExistence type="predicted"/>
<dbReference type="Proteomes" id="UP001235712">
    <property type="component" value="Unassembled WGS sequence"/>
</dbReference>
<evidence type="ECO:0000313" key="2">
    <source>
        <dbReference type="Proteomes" id="UP001235712"/>
    </source>
</evidence>